<sequence length="206" mass="24230">MDPLAKWWYNTNHHFSIQTTPYEIVYGQPAPSHIPYLLNDSKVEEVDESLKAREATIQLMKFHLNKARKRMKQQVDKRRSDKQFEEGDYAYVKLQPYRQISIFNRSYLKLAAKFFSPYKILAMVGAATYKLELPTTTRIHPVFHVSQLKKHVGRKPTQFHLPLLDGDRTLAQEPVAILDMRMNKRRGRLVIEVLEQWSNCFPEDAI</sequence>
<dbReference type="PANTHER" id="PTHR46148:SF52">
    <property type="entry name" value="OS04G0603800 PROTEIN"/>
    <property type="match status" value="1"/>
</dbReference>
<keyword evidence="2" id="KW-1185">Reference proteome</keyword>
<evidence type="ECO:0000313" key="3">
    <source>
        <dbReference type="RefSeq" id="XP_022760138.1"/>
    </source>
</evidence>
<dbReference type="KEGG" id="dzi:111306584"/>
<evidence type="ECO:0000313" key="2">
    <source>
        <dbReference type="Proteomes" id="UP000515121"/>
    </source>
</evidence>
<dbReference type="OrthoDB" id="5554229at2759"/>
<dbReference type="AlphaFoldDB" id="A0A6P6A593"/>
<protein>
    <submittedName>
        <fullName evidence="3">Uncharacterized protein LOC111306584</fullName>
    </submittedName>
</protein>
<proteinExistence type="predicted"/>
<dbReference type="Proteomes" id="UP000515121">
    <property type="component" value="Unplaced"/>
</dbReference>
<dbReference type="PANTHER" id="PTHR46148">
    <property type="entry name" value="CHROMO DOMAIN-CONTAINING PROTEIN"/>
    <property type="match status" value="1"/>
</dbReference>
<reference evidence="3" key="1">
    <citation type="submission" date="2025-08" db="UniProtKB">
        <authorList>
            <consortium name="RefSeq"/>
        </authorList>
    </citation>
    <scope>IDENTIFICATION</scope>
    <source>
        <tissue evidence="3">Fruit stalk</tissue>
    </source>
</reference>
<dbReference type="InterPro" id="IPR056924">
    <property type="entry name" value="SH3_Tf2-1"/>
</dbReference>
<accession>A0A6P6A593</accession>
<dbReference type="GeneID" id="111306584"/>
<gene>
    <name evidence="3" type="primary">LOC111306584</name>
</gene>
<dbReference type="RefSeq" id="XP_022760138.1">
    <property type="nucleotide sequence ID" value="XM_022904403.1"/>
</dbReference>
<dbReference type="Pfam" id="PF24626">
    <property type="entry name" value="SH3_Tf2-1"/>
    <property type="match status" value="1"/>
</dbReference>
<organism evidence="2 3">
    <name type="scientific">Durio zibethinus</name>
    <name type="common">Durian</name>
    <dbReference type="NCBI Taxonomy" id="66656"/>
    <lineage>
        <taxon>Eukaryota</taxon>
        <taxon>Viridiplantae</taxon>
        <taxon>Streptophyta</taxon>
        <taxon>Embryophyta</taxon>
        <taxon>Tracheophyta</taxon>
        <taxon>Spermatophyta</taxon>
        <taxon>Magnoliopsida</taxon>
        <taxon>eudicotyledons</taxon>
        <taxon>Gunneridae</taxon>
        <taxon>Pentapetalae</taxon>
        <taxon>rosids</taxon>
        <taxon>malvids</taxon>
        <taxon>Malvales</taxon>
        <taxon>Malvaceae</taxon>
        <taxon>Helicteroideae</taxon>
        <taxon>Durio</taxon>
    </lineage>
</organism>
<feature type="domain" description="Tf2-1-like SH3-like" evidence="1">
    <location>
        <begin position="87"/>
        <end position="151"/>
    </location>
</feature>
<evidence type="ECO:0000259" key="1">
    <source>
        <dbReference type="Pfam" id="PF24626"/>
    </source>
</evidence>
<name>A0A6P6A593_DURZI</name>